<accession>A0ABS4JTR7</accession>
<proteinExistence type="predicted"/>
<dbReference type="RefSeq" id="WP_209467052.1">
    <property type="nucleotide sequence ID" value="NZ_JAGGLG010000019.1"/>
</dbReference>
<name>A0ABS4JTR7_9FIRM</name>
<evidence type="ECO:0000313" key="3">
    <source>
        <dbReference type="EMBL" id="MBP2018928.1"/>
    </source>
</evidence>
<comment type="caution">
    <text evidence="3">The sequence shown here is derived from an EMBL/GenBank/DDBJ whole genome shotgun (WGS) entry which is preliminary data.</text>
</comment>
<sequence length="342" mass="37851">MASATIAYRHIAGSHCESTAMRNWLAHLGIELSEELCLGIGCGLGFTYFRMPGMPHFLVMGRGDDLEFHLADNLGLILEMHKPGGRDPWIPVKELLDAGEPVLVDVDVRHLEYIRRSDSWPEGVGFGGHKVMLVGYDEEAGVAYAHDYAWWDRLTIPLADLAAARLAAGGVTEPEGKWYTLSRPRGLEPDLPRAVRSALAGTAHRLLHPWDKFHGLPAIRGLMEELPLWPRLLGEERARTSARLAYIMFDVAGTGRGCFRRIYGRFLLEAAPLVDEPELEALGRHYLQLAKLWSQLSAMLREAGEGRPCPVFEGKAGSLLAEIARGETEGASRLEEVVSGWI</sequence>
<dbReference type="Pfam" id="PF16169">
    <property type="entry name" value="DUF4872"/>
    <property type="match status" value="1"/>
</dbReference>
<organism evidence="3 4">
    <name type="scientific">Symbiobacterium terraclitae</name>
    <dbReference type="NCBI Taxonomy" id="557451"/>
    <lineage>
        <taxon>Bacteria</taxon>
        <taxon>Bacillati</taxon>
        <taxon>Bacillota</taxon>
        <taxon>Clostridia</taxon>
        <taxon>Eubacteriales</taxon>
        <taxon>Symbiobacteriaceae</taxon>
        <taxon>Symbiobacterium</taxon>
    </lineage>
</organism>
<reference evidence="3 4" key="1">
    <citation type="submission" date="2021-03" db="EMBL/GenBank/DDBJ databases">
        <title>Genomic Encyclopedia of Type Strains, Phase IV (KMG-IV): sequencing the most valuable type-strain genomes for metagenomic binning, comparative biology and taxonomic classification.</title>
        <authorList>
            <person name="Goeker M."/>
        </authorList>
    </citation>
    <scope>NUCLEOTIDE SEQUENCE [LARGE SCALE GENOMIC DNA]</scope>
    <source>
        <strain evidence="3 4">DSM 27138</strain>
    </source>
</reference>
<protein>
    <recommendedName>
        <fullName evidence="5">Butirosin biosynthesis protein H N-terminal domain-containing protein</fullName>
    </recommendedName>
</protein>
<dbReference type="InterPro" id="IPR026935">
    <property type="entry name" value="BtrH_N"/>
</dbReference>
<evidence type="ECO:0000259" key="2">
    <source>
        <dbReference type="Pfam" id="PF16169"/>
    </source>
</evidence>
<dbReference type="EMBL" id="JAGGLG010000019">
    <property type="protein sequence ID" value="MBP2018928.1"/>
    <property type="molecule type" value="Genomic_DNA"/>
</dbReference>
<evidence type="ECO:0008006" key="5">
    <source>
        <dbReference type="Google" id="ProtNLM"/>
    </source>
</evidence>
<gene>
    <name evidence="3" type="ORF">J2Z79_002343</name>
</gene>
<feature type="domain" description="Butirosin biosynthesis protein H N-terminal" evidence="1">
    <location>
        <begin position="15"/>
        <end position="147"/>
    </location>
</feature>
<dbReference type="InterPro" id="IPR032369">
    <property type="entry name" value="DUF4872"/>
</dbReference>
<feature type="domain" description="DUF4872" evidence="2">
    <location>
        <begin position="160"/>
        <end position="333"/>
    </location>
</feature>
<evidence type="ECO:0000259" key="1">
    <source>
        <dbReference type="Pfam" id="PF14399"/>
    </source>
</evidence>
<dbReference type="Pfam" id="PF14399">
    <property type="entry name" value="BtrH_N"/>
    <property type="match status" value="1"/>
</dbReference>
<dbReference type="Proteomes" id="UP001519289">
    <property type="component" value="Unassembled WGS sequence"/>
</dbReference>
<keyword evidence="4" id="KW-1185">Reference proteome</keyword>
<evidence type="ECO:0000313" key="4">
    <source>
        <dbReference type="Proteomes" id="UP001519289"/>
    </source>
</evidence>